<proteinExistence type="inferred from homology"/>
<reference evidence="3 4" key="1">
    <citation type="submission" date="2021-01" db="EMBL/GenBank/DDBJ databases">
        <title>Whole genome shotgun sequence of Verrucosispora gifhornensis NBRC 16317.</title>
        <authorList>
            <person name="Komaki H."/>
            <person name="Tamura T."/>
        </authorList>
    </citation>
    <scope>NUCLEOTIDE SEQUENCE [LARGE SCALE GENOMIC DNA]</scope>
    <source>
        <strain evidence="3 4">NBRC 16317</strain>
    </source>
</reference>
<dbReference type="InterPro" id="IPR011008">
    <property type="entry name" value="Dimeric_a/b-barrel"/>
</dbReference>
<evidence type="ECO:0000313" key="3">
    <source>
        <dbReference type="EMBL" id="GIJ17608.1"/>
    </source>
</evidence>
<dbReference type="SUPFAM" id="SSF54909">
    <property type="entry name" value="Dimeric alpha+beta barrel"/>
    <property type="match status" value="1"/>
</dbReference>
<dbReference type="Pfam" id="PF03795">
    <property type="entry name" value="YCII"/>
    <property type="match status" value="1"/>
</dbReference>
<feature type="domain" description="YCII-related" evidence="2">
    <location>
        <begin position="1"/>
        <end position="123"/>
    </location>
</feature>
<comment type="caution">
    <text evidence="3">The sequence shown here is derived from an EMBL/GenBank/DDBJ whole genome shotgun (WGS) entry which is preliminary data.</text>
</comment>
<evidence type="ECO:0000313" key="4">
    <source>
        <dbReference type="Proteomes" id="UP000647860"/>
    </source>
</evidence>
<dbReference type="Proteomes" id="UP000647860">
    <property type="component" value="Unassembled WGS sequence"/>
</dbReference>
<accession>A0ABQ4II47</accession>
<organism evidence="3 4">
    <name type="scientific">Micromonospora gifhornensis</name>
    <dbReference type="NCBI Taxonomy" id="84594"/>
    <lineage>
        <taxon>Bacteria</taxon>
        <taxon>Bacillati</taxon>
        <taxon>Actinomycetota</taxon>
        <taxon>Actinomycetes</taxon>
        <taxon>Micromonosporales</taxon>
        <taxon>Micromonosporaceae</taxon>
        <taxon>Micromonospora</taxon>
    </lineage>
</organism>
<dbReference type="PANTHER" id="PTHR35174:SF3">
    <property type="entry name" value="BLL7171 PROTEIN"/>
    <property type="match status" value="1"/>
</dbReference>
<dbReference type="Gene3D" id="3.30.70.1060">
    <property type="entry name" value="Dimeric alpha+beta barrel"/>
    <property type="match status" value="1"/>
</dbReference>
<evidence type="ECO:0000256" key="1">
    <source>
        <dbReference type="ARBA" id="ARBA00007689"/>
    </source>
</evidence>
<protein>
    <recommendedName>
        <fullName evidence="2">YCII-related domain-containing protein</fullName>
    </recommendedName>
</protein>
<comment type="similarity">
    <text evidence="1">Belongs to the YciI family.</text>
</comment>
<evidence type="ECO:0000259" key="2">
    <source>
        <dbReference type="Pfam" id="PF03795"/>
    </source>
</evidence>
<dbReference type="InterPro" id="IPR005545">
    <property type="entry name" value="YCII"/>
</dbReference>
<sequence>MKYVVLIHSNPTKWAHPMFLHQSDQVEPEAQATLLKEFGELLTEIEQSGELIESAALDAPSTSKALRVRDEQLTVTDGPFADAKEHLAGFFLIDVASEERAIEIASRLPDSRYGTVELRPLADLSGTES</sequence>
<dbReference type="PANTHER" id="PTHR35174">
    <property type="entry name" value="BLL7171 PROTEIN-RELATED"/>
    <property type="match status" value="1"/>
</dbReference>
<dbReference type="RefSeq" id="WP_102660369.1">
    <property type="nucleotide sequence ID" value="NZ_BAAAGZ010000013.1"/>
</dbReference>
<keyword evidence="4" id="KW-1185">Reference proteome</keyword>
<name>A0ABQ4II47_9ACTN</name>
<dbReference type="EMBL" id="BOPA01000029">
    <property type="protein sequence ID" value="GIJ17608.1"/>
    <property type="molecule type" value="Genomic_DNA"/>
</dbReference>
<gene>
    <name evidence="3" type="ORF">Vgi01_42920</name>
</gene>